<feature type="domain" description="Core-binding (CB)" evidence="11">
    <location>
        <begin position="6"/>
        <end position="99"/>
    </location>
</feature>
<name>A0ABS1JTU2_9BURK</name>
<dbReference type="Gene3D" id="1.10.443.10">
    <property type="entry name" value="Intergrase catalytic core"/>
    <property type="match status" value="1"/>
</dbReference>
<dbReference type="InterPro" id="IPR002104">
    <property type="entry name" value="Integrase_catalytic"/>
</dbReference>
<dbReference type="InterPro" id="IPR050090">
    <property type="entry name" value="Tyrosine_recombinase_XerCD"/>
</dbReference>
<organism evidence="12 13">
    <name type="scientific">Ramlibacter alkalitolerans</name>
    <dbReference type="NCBI Taxonomy" id="2039631"/>
    <lineage>
        <taxon>Bacteria</taxon>
        <taxon>Pseudomonadati</taxon>
        <taxon>Pseudomonadota</taxon>
        <taxon>Betaproteobacteria</taxon>
        <taxon>Burkholderiales</taxon>
        <taxon>Comamonadaceae</taxon>
        <taxon>Ramlibacter</taxon>
    </lineage>
</organism>
<dbReference type="EMBL" id="JAEQND010000013">
    <property type="protein sequence ID" value="MBL0427668.1"/>
    <property type="molecule type" value="Genomic_DNA"/>
</dbReference>
<evidence type="ECO:0000256" key="3">
    <source>
        <dbReference type="ARBA" id="ARBA00022618"/>
    </source>
</evidence>
<evidence type="ECO:0000256" key="6">
    <source>
        <dbReference type="ARBA" id="ARBA00023125"/>
    </source>
</evidence>
<keyword evidence="2" id="KW-0963">Cytoplasm</keyword>
<evidence type="ECO:0000256" key="2">
    <source>
        <dbReference type="ARBA" id="ARBA00022490"/>
    </source>
</evidence>
<proteinExistence type="predicted"/>
<evidence type="ECO:0000256" key="5">
    <source>
        <dbReference type="ARBA" id="ARBA00022908"/>
    </source>
</evidence>
<dbReference type="PROSITE" id="PS51898">
    <property type="entry name" value="TYR_RECOMBINASE"/>
    <property type="match status" value="1"/>
</dbReference>
<dbReference type="InterPro" id="IPR011010">
    <property type="entry name" value="DNA_brk_join_enz"/>
</dbReference>
<evidence type="ECO:0000313" key="13">
    <source>
        <dbReference type="Proteomes" id="UP000622707"/>
    </source>
</evidence>
<evidence type="ECO:0000256" key="9">
    <source>
        <dbReference type="PROSITE-ProRule" id="PRU01248"/>
    </source>
</evidence>
<accession>A0ABS1JTU2</accession>
<dbReference type="PANTHER" id="PTHR30349:SF77">
    <property type="entry name" value="TYROSINE RECOMBINASE XERC"/>
    <property type="match status" value="1"/>
</dbReference>
<keyword evidence="4" id="KW-0159">Chromosome partition</keyword>
<dbReference type="SUPFAM" id="SSF56349">
    <property type="entry name" value="DNA breaking-rejoining enzymes"/>
    <property type="match status" value="1"/>
</dbReference>
<dbReference type="InterPro" id="IPR013762">
    <property type="entry name" value="Integrase-like_cat_sf"/>
</dbReference>
<keyword evidence="6 9" id="KW-0238">DNA-binding</keyword>
<comment type="caution">
    <text evidence="12">The sequence shown here is derived from an EMBL/GenBank/DDBJ whole genome shotgun (WGS) entry which is preliminary data.</text>
</comment>
<evidence type="ECO:0000256" key="8">
    <source>
        <dbReference type="ARBA" id="ARBA00023306"/>
    </source>
</evidence>
<dbReference type="PROSITE" id="PS51900">
    <property type="entry name" value="CB"/>
    <property type="match status" value="1"/>
</dbReference>
<evidence type="ECO:0000259" key="10">
    <source>
        <dbReference type="PROSITE" id="PS51898"/>
    </source>
</evidence>
<evidence type="ECO:0000313" key="12">
    <source>
        <dbReference type="EMBL" id="MBL0427668.1"/>
    </source>
</evidence>
<dbReference type="InterPro" id="IPR010998">
    <property type="entry name" value="Integrase_recombinase_N"/>
</dbReference>
<dbReference type="Pfam" id="PF00589">
    <property type="entry name" value="Phage_integrase"/>
    <property type="match status" value="1"/>
</dbReference>
<keyword evidence="8" id="KW-0131">Cell cycle</keyword>
<reference evidence="12 13" key="1">
    <citation type="journal article" date="2017" name="Int. J. Syst. Evol. Microbiol.">
        <title>Ramlibacter alkalitolerans sp. nov., alkali-tolerant bacterium isolated from soil of ginseng.</title>
        <authorList>
            <person name="Lee D.H."/>
            <person name="Cha C.J."/>
        </authorList>
    </citation>
    <scope>NUCLEOTIDE SEQUENCE [LARGE SCALE GENOMIC DNA]</scope>
    <source>
        <strain evidence="12 13">KACC 19305</strain>
    </source>
</reference>
<comment type="subcellular location">
    <subcellularLocation>
        <location evidence="1">Cytoplasm</location>
    </subcellularLocation>
</comment>
<dbReference type="Proteomes" id="UP000622707">
    <property type="component" value="Unassembled WGS sequence"/>
</dbReference>
<sequence length="316" mass="35247">MKAPTRLGKDALQRFEEWLRGQTFADRPFSDGTIGRYVRSARTFVDFCNSAQLKHLDEVNAAWLRNLLYSTKDDGSARFSAATRIVMQSALNLFYSWAMREGFAFDNPVERLAEERAKDRKALGRGGRRPARLPKVLSWEQQDHLMAIVQGNPRKFTAARDSALTGLTLLAGLRREELCDLQTPDVDLAGGQLRVTGKGNKERLVRFNAKEALGACEDWMAVRKERGWNGSGPFFRTGTGEAMTPSLVYQQVSSYLAKLEEEQGFPLPSKGPHLLRHTSCSAQLAKGVPITTVRANLGHESLATLTLYAHLLPPRT</sequence>
<keyword evidence="5" id="KW-0229">DNA integration</keyword>
<protein>
    <submittedName>
        <fullName evidence="12">Tyrosine-type recombinase/integrase</fullName>
    </submittedName>
</protein>
<dbReference type="InterPro" id="IPR004107">
    <property type="entry name" value="Integrase_SAM-like_N"/>
</dbReference>
<dbReference type="PANTHER" id="PTHR30349">
    <property type="entry name" value="PHAGE INTEGRASE-RELATED"/>
    <property type="match status" value="1"/>
</dbReference>
<feature type="domain" description="Tyr recombinase" evidence="10">
    <location>
        <begin position="132"/>
        <end position="316"/>
    </location>
</feature>
<evidence type="ECO:0000256" key="1">
    <source>
        <dbReference type="ARBA" id="ARBA00004496"/>
    </source>
</evidence>
<keyword evidence="7" id="KW-0233">DNA recombination</keyword>
<dbReference type="Gene3D" id="1.10.150.130">
    <property type="match status" value="1"/>
</dbReference>
<dbReference type="RefSeq" id="WP_201692302.1">
    <property type="nucleotide sequence ID" value="NZ_JAEQND010000013.1"/>
</dbReference>
<keyword evidence="13" id="KW-1185">Reference proteome</keyword>
<evidence type="ECO:0000259" key="11">
    <source>
        <dbReference type="PROSITE" id="PS51900"/>
    </source>
</evidence>
<keyword evidence="3" id="KW-0132">Cell division</keyword>
<dbReference type="InterPro" id="IPR044068">
    <property type="entry name" value="CB"/>
</dbReference>
<evidence type="ECO:0000256" key="4">
    <source>
        <dbReference type="ARBA" id="ARBA00022829"/>
    </source>
</evidence>
<dbReference type="Pfam" id="PF02899">
    <property type="entry name" value="Phage_int_SAM_1"/>
    <property type="match status" value="1"/>
</dbReference>
<gene>
    <name evidence="12" type="ORF">JI746_21315</name>
</gene>
<evidence type="ECO:0000256" key="7">
    <source>
        <dbReference type="ARBA" id="ARBA00023172"/>
    </source>
</evidence>